<dbReference type="EMBL" id="JBHTCJ010000002">
    <property type="protein sequence ID" value="MFC7340609.1"/>
    <property type="molecule type" value="Genomic_DNA"/>
</dbReference>
<feature type="transmembrane region" description="Helical" evidence="1">
    <location>
        <begin position="40"/>
        <end position="59"/>
    </location>
</feature>
<keyword evidence="1" id="KW-1133">Transmembrane helix</keyword>
<evidence type="ECO:0000256" key="1">
    <source>
        <dbReference type="SAM" id="Phobius"/>
    </source>
</evidence>
<dbReference type="Proteomes" id="UP001596504">
    <property type="component" value="Unassembled WGS sequence"/>
</dbReference>
<dbReference type="RefSeq" id="WP_380664641.1">
    <property type="nucleotide sequence ID" value="NZ_JBHTCJ010000002.1"/>
</dbReference>
<keyword evidence="1" id="KW-0472">Membrane</keyword>
<protein>
    <submittedName>
        <fullName evidence="2">Uncharacterized protein</fullName>
    </submittedName>
</protein>
<sequence>MTRRHGLMGPNTVRVIGLVLAVGMAAGVGGPYLVQAGVPIWAVMLLVLLALGVPIFAMSRDKNQD</sequence>
<keyword evidence="3" id="KW-1185">Reference proteome</keyword>
<comment type="caution">
    <text evidence="2">The sequence shown here is derived from an EMBL/GenBank/DDBJ whole genome shotgun (WGS) entry which is preliminary data.</text>
</comment>
<reference evidence="3" key="1">
    <citation type="journal article" date="2019" name="Int. J. Syst. Evol. Microbiol.">
        <title>The Global Catalogue of Microorganisms (GCM) 10K type strain sequencing project: providing services to taxonomists for standard genome sequencing and annotation.</title>
        <authorList>
            <consortium name="The Broad Institute Genomics Platform"/>
            <consortium name="The Broad Institute Genome Sequencing Center for Infectious Disease"/>
            <person name="Wu L."/>
            <person name="Ma J."/>
        </authorList>
    </citation>
    <scope>NUCLEOTIDE SEQUENCE [LARGE SCALE GENOMIC DNA]</scope>
    <source>
        <strain evidence="3">WLHS5</strain>
    </source>
</reference>
<accession>A0ABW2LGX4</accession>
<keyword evidence="1" id="KW-0812">Transmembrane</keyword>
<name>A0ABW2LGX4_9PSEU</name>
<proteinExistence type="predicted"/>
<evidence type="ECO:0000313" key="3">
    <source>
        <dbReference type="Proteomes" id="UP001596504"/>
    </source>
</evidence>
<gene>
    <name evidence="2" type="ORF">ACFQRI_04230</name>
</gene>
<organism evidence="2 3">
    <name type="scientific">Saccharopolyspora griseoalba</name>
    <dbReference type="NCBI Taxonomy" id="1431848"/>
    <lineage>
        <taxon>Bacteria</taxon>
        <taxon>Bacillati</taxon>
        <taxon>Actinomycetota</taxon>
        <taxon>Actinomycetes</taxon>
        <taxon>Pseudonocardiales</taxon>
        <taxon>Pseudonocardiaceae</taxon>
        <taxon>Saccharopolyspora</taxon>
    </lineage>
</organism>
<evidence type="ECO:0000313" key="2">
    <source>
        <dbReference type="EMBL" id="MFC7340609.1"/>
    </source>
</evidence>
<feature type="transmembrane region" description="Helical" evidence="1">
    <location>
        <begin position="12"/>
        <end position="34"/>
    </location>
</feature>